<name>A0A558ALF4_9PSEU</name>
<dbReference type="AlphaFoldDB" id="A0A558ALF4"/>
<dbReference type="GO" id="GO:0047617">
    <property type="term" value="F:fatty acyl-CoA hydrolase activity"/>
    <property type="evidence" value="ECO:0007669"/>
    <property type="project" value="InterPro"/>
</dbReference>
<dbReference type="Pfam" id="PF20789">
    <property type="entry name" value="4HBT_3C"/>
    <property type="match status" value="1"/>
</dbReference>
<dbReference type="InterPro" id="IPR029069">
    <property type="entry name" value="HotDog_dom_sf"/>
</dbReference>
<reference evidence="5 6" key="1">
    <citation type="submission" date="2019-07" db="EMBL/GenBank/DDBJ databases">
        <title>New species of Amycolatopsis and Streptomyces.</title>
        <authorList>
            <person name="Duangmal K."/>
            <person name="Teo W.F.A."/>
            <person name="Lipun K."/>
        </authorList>
    </citation>
    <scope>NUCLEOTIDE SEQUENCE [LARGE SCALE GENOMIC DNA]</scope>
    <source>
        <strain evidence="5 6">JCM 30562</strain>
    </source>
</reference>
<keyword evidence="6" id="KW-1185">Reference proteome</keyword>
<organism evidence="5 6">
    <name type="scientific">Amycolatopsis acidiphila</name>
    <dbReference type="NCBI Taxonomy" id="715473"/>
    <lineage>
        <taxon>Bacteria</taxon>
        <taxon>Bacillati</taxon>
        <taxon>Actinomycetota</taxon>
        <taxon>Actinomycetes</taxon>
        <taxon>Pseudonocardiales</taxon>
        <taxon>Pseudonocardiaceae</taxon>
        <taxon>Amycolatopsis</taxon>
    </lineage>
</organism>
<evidence type="ECO:0000256" key="1">
    <source>
        <dbReference type="ARBA" id="ARBA00006538"/>
    </source>
</evidence>
<dbReference type="Pfam" id="PF13622">
    <property type="entry name" value="4HBT_3"/>
    <property type="match status" value="1"/>
</dbReference>
<dbReference type="GO" id="GO:0009062">
    <property type="term" value="P:fatty acid catabolic process"/>
    <property type="evidence" value="ECO:0007669"/>
    <property type="project" value="TreeGrafter"/>
</dbReference>
<dbReference type="GO" id="GO:0006637">
    <property type="term" value="P:acyl-CoA metabolic process"/>
    <property type="evidence" value="ECO:0007669"/>
    <property type="project" value="InterPro"/>
</dbReference>
<dbReference type="RefSeq" id="WP_144634037.1">
    <property type="nucleotide sequence ID" value="NZ_BNAX01000015.1"/>
</dbReference>
<dbReference type="SUPFAM" id="SSF54637">
    <property type="entry name" value="Thioesterase/thiol ester dehydrase-isomerase"/>
    <property type="match status" value="2"/>
</dbReference>
<accession>A0A558ALF4</accession>
<dbReference type="OrthoDB" id="9781019at2"/>
<comment type="similarity">
    <text evidence="1">Belongs to the C/M/P thioester hydrolase family.</text>
</comment>
<dbReference type="CDD" id="cd03445">
    <property type="entry name" value="Thioesterase_II_repeat2"/>
    <property type="match status" value="1"/>
</dbReference>
<dbReference type="InterPro" id="IPR049449">
    <property type="entry name" value="TesB_ACOT8-like_N"/>
</dbReference>
<keyword evidence="2" id="KW-0378">Hydrolase</keyword>
<dbReference type="CDD" id="cd03444">
    <property type="entry name" value="Thioesterase_II_repeat1"/>
    <property type="match status" value="1"/>
</dbReference>
<dbReference type="InterPro" id="IPR042171">
    <property type="entry name" value="Acyl-CoA_hotdog"/>
</dbReference>
<comment type="caution">
    <text evidence="5">The sequence shown here is derived from an EMBL/GenBank/DDBJ whole genome shotgun (WGS) entry which is preliminary data.</text>
</comment>
<gene>
    <name evidence="5" type="ORF">FNH06_04575</name>
</gene>
<dbReference type="EMBL" id="VJZA01000004">
    <property type="protein sequence ID" value="TVT25096.1"/>
    <property type="molecule type" value="Genomic_DNA"/>
</dbReference>
<dbReference type="PANTHER" id="PTHR11066">
    <property type="entry name" value="ACYL-COA THIOESTERASE"/>
    <property type="match status" value="1"/>
</dbReference>
<evidence type="ECO:0000259" key="3">
    <source>
        <dbReference type="Pfam" id="PF13622"/>
    </source>
</evidence>
<evidence type="ECO:0000313" key="5">
    <source>
        <dbReference type="EMBL" id="TVT25096.1"/>
    </source>
</evidence>
<sequence length="269" mass="29190">MTSRTPPPAVAETVLGLLALDEVEQDLYCAPPAVEEPFPLYGGQVAAQALYAAGRTVPPGREPHSLHGYFLRGGVAGTPIAFRVSRDRDGRSYSARRVTATQDGEVIFTLSASFVTDEPGATREVQPAPVVPPPEELPEAVLPRLLSIEAKLPQQPDPDVEWPTRFWARCTVDLPDDPLTHACVLTYLSDISSGLFPLHDENNATGASLDHAVWFHRPVRFDGWLLTDLVPKAAGRGRGWYTGTVHAPDGELVASIAQEALFRGRRDIG</sequence>
<feature type="domain" description="Acyl-CoA thioesterase-like N-terminal HotDog" evidence="3">
    <location>
        <begin position="40"/>
        <end position="115"/>
    </location>
</feature>
<proteinExistence type="inferred from homology"/>
<dbReference type="Proteomes" id="UP000318578">
    <property type="component" value="Unassembled WGS sequence"/>
</dbReference>
<dbReference type="PANTHER" id="PTHR11066:SF34">
    <property type="entry name" value="ACYL-COENZYME A THIOESTERASE 8"/>
    <property type="match status" value="1"/>
</dbReference>
<dbReference type="InterPro" id="IPR003703">
    <property type="entry name" value="Acyl_CoA_thio"/>
</dbReference>
<evidence type="ECO:0000259" key="4">
    <source>
        <dbReference type="Pfam" id="PF20789"/>
    </source>
</evidence>
<evidence type="ECO:0000313" key="6">
    <source>
        <dbReference type="Proteomes" id="UP000318578"/>
    </source>
</evidence>
<protein>
    <submittedName>
        <fullName evidence="5">Acyl-CoA thioesterase II</fullName>
    </submittedName>
</protein>
<feature type="domain" description="Acyl-CoA thioesterase-like C-terminal" evidence="4">
    <location>
        <begin position="153"/>
        <end position="261"/>
    </location>
</feature>
<dbReference type="Gene3D" id="2.40.160.210">
    <property type="entry name" value="Acyl-CoA thioesterase, double hotdog domain"/>
    <property type="match status" value="1"/>
</dbReference>
<evidence type="ECO:0000256" key="2">
    <source>
        <dbReference type="ARBA" id="ARBA00022801"/>
    </source>
</evidence>
<dbReference type="InterPro" id="IPR049450">
    <property type="entry name" value="ACOT8-like_C"/>
</dbReference>